<dbReference type="Pfam" id="PF00207">
    <property type="entry name" value="A2M"/>
    <property type="match status" value="1"/>
</dbReference>
<accession>A0ABY7YPG0</accession>
<feature type="domain" description="Alpha-2-macroglobulin" evidence="2">
    <location>
        <begin position="231"/>
        <end position="320"/>
    </location>
</feature>
<organism evidence="3 4">
    <name type="scientific">Devosia algicola</name>
    <dbReference type="NCBI Taxonomy" id="3026418"/>
    <lineage>
        <taxon>Bacteria</taxon>
        <taxon>Pseudomonadati</taxon>
        <taxon>Pseudomonadota</taxon>
        <taxon>Alphaproteobacteria</taxon>
        <taxon>Hyphomicrobiales</taxon>
        <taxon>Devosiaceae</taxon>
        <taxon>Devosia</taxon>
    </lineage>
</organism>
<dbReference type="Pfam" id="PF07703">
    <property type="entry name" value="A2M_BRD"/>
    <property type="match status" value="1"/>
</dbReference>
<sequence>MQPHRAYEFYAGYYYADAGSDTPDTLQVALDKPAYRVGETAQLKLDPQFAGTALIMVVDNTIINMQAVQVPEGGTTIDLPVTDDWGPGAYVTAVLYRPADAGEKRMPSRALGLAFADVDPGDRKLNVALDTPSVSLPRQSFAATVHLDNVAAGQTAYVAVAAVDLGILNLTNFKVPSPDDWYFGQRQLGVEVRDLYGQLIDPTQGLAGAMRSGGDGAAARLGTPPPTSVLVALHSGIVEVDANGNATVAFDMPDFAGTVRVVAMAWTTNAVGHASADVIVRDPVVVTLSPPRFLRIGDQSRLLVEVNNVGGDAGTYGVDLSTGDGIAAGAASSDIDLSQGARTSLDLALSGTGLGDWPVVVTLTAPDGTTQTKELTLGVRPASAMVTTSRLLPLKAGDSFTIDDGFFDGYIDDATIMTLAIGPLARLDVPGLLVSLDRYPYGCAEQTSSRALPLLYLNDVARLMGLEEDSKAQPNCH</sequence>
<dbReference type="RefSeq" id="WP_282219541.1">
    <property type="nucleotide sequence ID" value="NZ_CP118246.1"/>
</dbReference>
<dbReference type="EMBL" id="CP118246">
    <property type="protein sequence ID" value="WDR03139.1"/>
    <property type="molecule type" value="Genomic_DNA"/>
</dbReference>
<reference evidence="3 4" key="1">
    <citation type="submission" date="2023-02" db="EMBL/GenBank/DDBJ databases">
        <title>Devosia algicola sp. nov., isolated from the phycosphere of marine algae.</title>
        <authorList>
            <person name="Kim J.M."/>
            <person name="Lee J.K."/>
            <person name="Choi B.J."/>
            <person name="Bayburt H."/>
            <person name="Jeon C.O."/>
        </authorList>
    </citation>
    <scope>NUCLEOTIDE SEQUENCE [LARGE SCALE GENOMIC DNA]</scope>
    <source>
        <strain evidence="3 4">G20-9</strain>
    </source>
</reference>
<feature type="domain" description="Alpha-2-macroglobulin bait region" evidence="1">
    <location>
        <begin position="26"/>
        <end position="170"/>
    </location>
</feature>
<dbReference type="SMART" id="SM01360">
    <property type="entry name" value="A2M"/>
    <property type="match status" value="1"/>
</dbReference>
<dbReference type="InterPro" id="IPR047565">
    <property type="entry name" value="Alpha-macroglob_thiol-ester_cl"/>
</dbReference>
<dbReference type="PANTHER" id="PTHR40094">
    <property type="entry name" value="ALPHA-2-MACROGLOBULIN HOMOLOG"/>
    <property type="match status" value="1"/>
</dbReference>
<dbReference type="InterPro" id="IPR008930">
    <property type="entry name" value="Terpenoid_cyclase/PrenylTrfase"/>
</dbReference>
<evidence type="ECO:0000313" key="4">
    <source>
        <dbReference type="Proteomes" id="UP001220530"/>
    </source>
</evidence>
<keyword evidence="4" id="KW-1185">Reference proteome</keyword>
<dbReference type="Gene3D" id="1.50.10.20">
    <property type="match status" value="1"/>
</dbReference>
<dbReference type="InterPro" id="IPR001599">
    <property type="entry name" value="Macroglobln_a2"/>
</dbReference>
<evidence type="ECO:0000313" key="3">
    <source>
        <dbReference type="EMBL" id="WDR03139.1"/>
    </source>
</evidence>
<proteinExistence type="predicted"/>
<evidence type="ECO:0000259" key="1">
    <source>
        <dbReference type="SMART" id="SM01359"/>
    </source>
</evidence>
<dbReference type="Proteomes" id="UP001220530">
    <property type="component" value="Chromosome"/>
</dbReference>
<dbReference type="SUPFAM" id="SSF48239">
    <property type="entry name" value="Terpenoid cyclases/Protein prenyltransferases"/>
    <property type="match status" value="1"/>
</dbReference>
<dbReference type="SMART" id="SM01359">
    <property type="entry name" value="A2M_N_2"/>
    <property type="match status" value="1"/>
</dbReference>
<dbReference type="InterPro" id="IPR011625">
    <property type="entry name" value="A2M_N_BRD"/>
</dbReference>
<evidence type="ECO:0000259" key="2">
    <source>
        <dbReference type="SMART" id="SM01360"/>
    </source>
</evidence>
<protein>
    <submittedName>
        <fullName evidence="3">Alpha-2-macroglobulin family protein</fullName>
    </submittedName>
</protein>
<dbReference type="SMART" id="SM01419">
    <property type="entry name" value="Thiol-ester_cl"/>
    <property type="match status" value="1"/>
</dbReference>
<name>A0ABY7YPG0_9HYPH</name>
<gene>
    <name evidence="3" type="ORF">PSQ19_02790</name>
</gene>
<dbReference type="PANTHER" id="PTHR40094:SF1">
    <property type="entry name" value="UBIQUITIN DOMAIN-CONTAINING PROTEIN"/>
    <property type="match status" value="1"/>
</dbReference>
<dbReference type="InterPro" id="IPR051802">
    <property type="entry name" value="YfhM-like"/>
</dbReference>